<evidence type="ECO:0000256" key="4">
    <source>
        <dbReference type="ARBA" id="ARBA00022786"/>
    </source>
</evidence>
<evidence type="ECO:0000313" key="10">
    <source>
        <dbReference type="EMBL" id="KAG2183253.1"/>
    </source>
</evidence>
<dbReference type="InterPro" id="IPR028889">
    <property type="entry name" value="USP"/>
</dbReference>
<dbReference type="PROSITE" id="PS50235">
    <property type="entry name" value="USP_3"/>
    <property type="match status" value="1"/>
</dbReference>
<dbReference type="EMBL" id="JAEPQZ010000003">
    <property type="protein sequence ID" value="KAG2183253.1"/>
    <property type="molecule type" value="Genomic_DNA"/>
</dbReference>
<evidence type="ECO:0000256" key="1">
    <source>
        <dbReference type="ARBA" id="ARBA00000707"/>
    </source>
</evidence>
<dbReference type="GO" id="GO:0006508">
    <property type="term" value="P:proteolysis"/>
    <property type="evidence" value="ECO:0007669"/>
    <property type="project" value="UniProtKB-KW"/>
</dbReference>
<dbReference type="InterPro" id="IPR038765">
    <property type="entry name" value="Papain-like_cys_pep_sf"/>
</dbReference>
<protein>
    <recommendedName>
        <fullName evidence="7">Ubiquitin carboxyl-terminal hydrolase</fullName>
        <ecNumber evidence="7">3.4.19.12</ecNumber>
    </recommendedName>
</protein>
<dbReference type="PROSITE" id="PS00973">
    <property type="entry name" value="USP_2"/>
    <property type="match status" value="1"/>
</dbReference>
<organism evidence="10 11">
    <name type="scientific">Mortierella isabellina</name>
    <name type="common">Filamentous fungus</name>
    <name type="synonym">Umbelopsis isabellina</name>
    <dbReference type="NCBI Taxonomy" id="91625"/>
    <lineage>
        <taxon>Eukaryota</taxon>
        <taxon>Fungi</taxon>
        <taxon>Fungi incertae sedis</taxon>
        <taxon>Mucoromycota</taxon>
        <taxon>Mucoromycotina</taxon>
        <taxon>Umbelopsidomycetes</taxon>
        <taxon>Umbelopsidales</taxon>
        <taxon>Umbelopsidaceae</taxon>
        <taxon>Umbelopsis</taxon>
    </lineage>
</organism>
<dbReference type="GO" id="GO:0005634">
    <property type="term" value="C:nucleus"/>
    <property type="evidence" value="ECO:0007669"/>
    <property type="project" value="TreeGrafter"/>
</dbReference>
<dbReference type="PANTHER" id="PTHR24006">
    <property type="entry name" value="UBIQUITIN CARBOXYL-TERMINAL HYDROLASE"/>
    <property type="match status" value="1"/>
</dbReference>
<comment type="caution">
    <text evidence="10">The sequence shown here is derived from an EMBL/GenBank/DDBJ whole genome shotgun (WGS) entry which is preliminary data.</text>
</comment>
<evidence type="ECO:0000256" key="3">
    <source>
        <dbReference type="ARBA" id="ARBA00022670"/>
    </source>
</evidence>
<keyword evidence="5 7" id="KW-0378">Hydrolase</keyword>
<dbReference type="AlphaFoldDB" id="A0A8H7Q0R4"/>
<evidence type="ECO:0000259" key="9">
    <source>
        <dbReference type="PROSITE" id="PS50235"/>
    </source>
</evidence>
<dbReference type="InterPro" id="IPR050164">
    <property type="entry name" value="Peptidase_C19"/>
</dbReference>
<dbReference type="PANTHER" id="PTHR24006:SF758">
    <property type="entry name" value="UBIQUITIN CARBOXYL-TERMINAL HYDROLASE 36"/>
    <property type="match status" value="1"/>
</dbReference>
<evidence type="ECO:0000256" key="7">
    <source>
        <dbReference type="RuleBase" id="RU366025"/>
    </source>
</evidence>
<keyword evidence="3 7" id="KW-0645">Protease</keyword>
<evidence type="ECO:0000313" key="11">
    <source>
        <dbReference type="Proteomes" id="UP000654370"/>
    </source>
</evidence>
<dbReference type="InterPro" id="IPR001394">
    <property type="entry name" value="Peptidase_C19_UCH"/>
</dbReference>
<reference evidence="10" key="1">
    <citation type="submission" date="2020-12" db="EMBL/GenBank/DDBJ databases">
        <title>Metabolic potential, ecology and presence of endohyphal bacteria is reflected in genomic diversity of Mucoromycotina.</title>
        <authorList>
            <person name="Muszewska A."/>
            <person name="Okrasinska A."/>
            <person name="Steczkiewicz K."/>
            <person name="Drgas O."/>
            <person name="Orlowska M."/>
            <person name="Perlinska-Lenart U."/>
            <person name="Aleksandrzak-Piekarczyk T."/>
            <person name="Szatraj K."/>
            <person name="Zielenkiewicz U."/>
            <person name="Pilsyk S."/>
            <person name="Malc E."/>
            <person name="Mieczkowski P."/>
            <person name="Kruszewska J.S."/>
            <person name="Biernat P."/>
            <person name="Pawlowska J."/>
        </authorList>
    </citation>
    <scope>NUCLEOTIDE SEQUENCE</scope>
    <source>
        <strain evidence="10">WA0000067209</strain>
    </source>
</reference>
<accession>A0A8H7Q0R4</accession>
<evidence type="ECO:0000256" key="6">
    <source>
        <dbReference type="ARBA" id="ARBA00022807"/>
    </source>
</evidence>
<dbReference type="GO" id="GO:0004843">
    <property type="term" value="F:cysteine-type deubiquitinase activity"/>
    <property type="evidence" value="ECO:0007669"/>
    <property type="project" value="UniProtKB-UniRule"/>
</dbReference>
<evidence type="ECO:0000256" key="2">
    <source>
        <dbReference type="ARBA" id="ARBA00009085"/>
    </source>
</evidence>
<dbReference type="GO" id="GO:0016579">
    <property type="term" value="P:protein deubiquitination"/>
    <property type="evidence" value="ECO:0007669"/>
    <property type="project" value="InterPro"/>
</dbReference>
<comment type="similarity">
    <text evidence="2 7">Belongs to the peptidase C19 family.</text>
</comment>
<dbReference type="CDD" id="cd02661">
    <property type="entry name" value="Peptidase_C19E"/>
    <property type="match status" value="1"/>
</dbReference>
<dbReference type="PROSITE" id="PS00972">
    <property type="entry name" value="USP_1"/>
    <property type="match status" value="1"/>
</dbReference>
<dbReference type="Proteomes" id="UP000654370">
    <property type="component" value="Unassembled WGS sequence"/>
</dbReference>
<gene>
    <name evidence="10" type="ORF">INT43_006257</name>
</gene>
<keyword evidence="4 7" id="KW-0833">Ubl conjugation pathway</keyword>
<feature type="region of interest" description="Disordered" evidence="8">
    <location>
        <begin position="480"/>
        <end position="509"/>
    </location>
</feature>
<comment type="catalytic activity">
    <reaction evidence="1 7">
        <text>Thiol-dependent hydrolysis of ester, thioester, amide, peptide and isopeptide bonds formed by the C-terminal Gly of ubiquitin (a 76-residue protein attached to proteins as an intracellular targeting signal).</text>
        <dbReference type="EC" id="3.4.19.12"/>
    </reaction>
</comment>
<sequence>MALQPPSILDDNLAKRNNVAALLAREIVFREARQPDHKMEALRKKYTPINEIKATQSKALTSEEAESFEDIALVDENGFEKPARQLFDPDRLQLTWQRIGPVGLGIENLGNTCFLSSTLQALTYIPAFAQYLLSEQHGRSCKFHDFCVLCALEQHVKQALKREPDNKAHNSISPTRLVGKLRAIASTMKPGRQEDAHEFLRHLMHAAQKCCLASYGILDQRSQETTVLHQIFGGYLQSQIECFRCKTITKSFEPFLDLSVDIHAGKTLSRALDDYTNYHQMNDDNKYHCESCDDKVAARKRITIYKAPKALTIHLKRFSFKDGRINKVDKLVTYKEQLDIRPHVTDGQQKSVQGTYNLLAVLVHSGATTHSGHYVSYIKSSNGLWYCMNDTSVQQVSSQTVLNQKAYILFYGLQASEKKKQTLESSIATSKELKKKEKDTTAEVASKVQEDVNMDNGIEIDDENSSIGVKISRKEFAKTAPRKAVKTEKEKQEPKTMTMTNKERKKLRKEKIEQARIARQAEMATTTKDQDLAGNLSGPSTEIDQAVKEMEAASKVEPEVDDTKLEEQQKLAAAMSAAAAIPTVSSSSAVVVNYNDKMEDKRAKLDAVIEMENTHGKSEDVKRTIFGVGSKKGQFGKEEINRWEGDDEDQGTVVSEADREAALRKAEGKRRKRVDAYDVDYDRGRVKKVKKKNNQHFDTKNKFQLQLDIENNVKANRLLPPSKRTKIKKSV</sequence>
<dbReference type="EC" id="3.4.19.12" evidence="7"/>
<dbReference type="SUPFAM" id="SSF54001">
    <property type="entry name" value="Cysteine proteinases"/>
    <property type="match status" value="1"/>
</dbReference>
<dbReference type="Pfam" id="PF00443">
    <property type="entry name" value="UCH"/>
    <property type="match status" value="1"/>
</dbReference>
<dbReference type="InterPro" id="IPR018200">
    <property type="entry name" value="USP_CS"/>
</dbReference>
<name>A0A8H7Q0R4_MORIS</name>
<dbReference type="GO" id="GO:0005829">
    <property type="term" value="C:cytosol"/>
    <property type="evidence" value="ECO:0007669"/>
    <property type="project" value="TreeGrafter"/>
</dbReference>
<keyword evidence="6 7" id="KW-0788">Thiol protease</keyword>
<keyword evidence="11" id="KW-1185">Reference proteome</keyword>
<proteinExistence type="inferred from homology"/>
<dbReference type="OrthoDB" id="420187at2759"/>
<evidence type="ECO:0000256" key="5">
    <source>
        <dbReference type="ARBA" id="ARBA00022801"/>
    </source>
</evidence>
<feature type="compositionally biased region" description="Basic and acidic residues" evidence="8">
    <location>
        <begin position="485"/>
        <end position="494"/>
    </location>
</feature>
<evidence type="ECO:0000256" key="8">
    <source>
        <dbReference type="SAM" id="MobiDB-lite"/>
    </source>
</evidence>
<dbReference type="Gene3D" id="3.90.70.10">
    <property type="entry name" value="Cysteine proteinases"/>
    <property type="match status" value="1"/>
</dbReference>
<feature type="domain" description="USP" evidence="9">
    <location>
        <begin position="104"/>
        <end position="414"/>
    </location>
</feature>
<dbReference type="FunFam" id="3.90.70.10:FF:000119">
    <property type="entry name" value="Ubiquitin specific peptidase 36"/>
    <property type="match status" value="1"/>
</dbReference>